<dbReference type="AlphaFoldDB" id="A0AAD5XC28"/>
<keyword evidence="2" id="KW-0812">Transmembrane</keyword>
<evidence type="ECO:0000313" key="5">
    <source>
        <dbReference type="Proteomes" id="UP001211907"/>
    </source>
</evidence>
<feature type="region of interest" description="Disordered" evidence="1">
    <location>
        <begin position="428"/>
        <end position="451"/>
    </location>
</feature>
<comment type="caution">
    <text evidence="4">The sequence shown here is derived from an EMBL/GenBank/DDBJ whole genome shotgun (WGS) entry which is preliminary data.</text>
</comment>
<dbReference type="InterPro" id="IPR013761">
    <property type="entry name" value="SAM/pointed_sf"/>
</dbReference>
<proteinExistence type="predicted"/>
<evidence type="ECO:0000259" key="3">
    <source>
        <dbReference type="PROSITE" id="PS50105"/>
    </source>
</evidence>
<organism evidence="4 5">
    <name type="scientific">Physocladia obscura</name>
    <dbReference type="NCBI Taxonomy" id="109957"/>
    <lineage>
        <taxon>Eukaryota</taxon>
        <taxon>Fungi</taxon>
        <taxon>Fungi incertae sedis</taxon>
        <taxon>Chytridiomycota</taxon>
        <taxon>Chytridiomycota incertae sedis</taxon>
        <taxon>Chytridiomycetes</taxon>
        <taxon>Chytridiales</taxon>
        <taxon>Chytriomycetaceae</taxon>
        <taxon>Physocladia</taxon>
    </lineage>
</organism>
<accession>A0AAD5XC28</accession>
<feature type="transmembrane region" description="Helical" evidence="2">
    <location>
        <begin position="198"/>
        <end position="222"/>
    </location>
</feature>
<evidence type="ECO:0000256" key="2">
    <source>
        <dbReference type="SAM" id="Phobius"/>
    </source>
</evidence>
<dbReference type="SUPFAM" id="SSF47769">
    <property type="entry name" value="SAM/Pointed domain"/>
    <property type="match status" value="1"/>
</dbReference>
<keyword evidence="5" id="KW-1185">Reference proteome</keyword>
<keyword evidence="2" id="KW-0472">Membrane</keyword>
<dbReference type="InterPro" id="IPR001660">
    <property type="entry name" value="SAM"/>
</dbReference>
<reference evidence="4" key="1">
    <citation type="submission" date="2020-05" db="EMBL/GenBank/DDBJ databases">
        <title>Phylogenomic resolution of chytrid fungi.</title>
        <authorList>
            <person name="Stajich J.E."/>
            <person name="Amses K."/>
            <person name="Simmons R."/>
            <person name="Seto K."/>
            <person name="Myers J."/>
            <person name="Bonds A."/>
            <person name="Quandt C.A."/>
            <person name="Barry K."/>
            <person name="Liu P."/>
            <person name="Grigoriev I."/>
            <person name="Longcore J.E."/>
            <person name="James T.Y."/>
        </authorList>
    </citation>
    <scope>NUCLEOTIDE SEQUENCE</scope>
    <source>
        <strain evidence="4">JEL0513</strain>
    </source>
</reference>
<keyword evidence="2" id="KW-1133">Transmembrane helix</keyword>
<evidence type="ECO:0000313" key="4">
    <source>
        <dbReference type="EMBL" id="KAJ3116337.1"/>
    </source>
</evidence>
<protein>
    <recommendedName>
        <fullName evidence="3">SAM domain-containing protein</fullName>
    </recommendedName>
</protein>
<name>A0AAD5XC28_9FUNG</name>
<dbReference type="Pfam" id="PF07647">
    <property type="entry name" value="SAM_2"/>
    <property type="match status" value="1"/>
</dbReference>
<gene>
    <name evidence="4" type="ORF">HK100_001098</name>
</gene>
<evidence type="ECO:0000256" key="1">
    <source>
        <dbReference type="SAM" id="MobiDB-lite"/>
    </source>
</evidence>
<feature type="domain" description="SAM" evidence="3">
    <location>
        <begin position="359"/>
        <end position="424"/>
    </location>
</feature>
<dbReference type="SMART" id="SM00454">
    <property type="entry name" value="SAM"/>
    <property type="match status" value="1"/>
</dbReference>
<sequence length="451" mass="48540">MTNTKSNTTDTSSKLTWLEETFYGAGSGICSSSDLAVLDYTIVTDCSADNSCSVGTYGQSSSGCISSASLADLLTQTSEEFGEGVQFVEINWYLDYPCKTLYRASHYRVNTCVYASATDDNSNSYQYVYNAAANSLRSLRYSDTSCQAQISSPNAYNFNLSIPAGSCDVSQTLWNSYMAVSIVYTVAVPSAGSNSVSVFAIVGGVVGGVVFLAAVVTAVFCWRRKKQDKTYSEIPLSSSPLDNGNDVLLNPASQPQNNKIYQPEYGSFNNRASIFSSGNSSSNTITNSSQSINAVANPVSVPNISTVGAIYSEKANRSLFDGNILSNANNPLNNQRTQNIHAVRGQIMDLKLPPSPADWSVADAAKWISNVGGGVECLDLMQEHEIDGKCLLVIQSEQLFSALKITAIGRQTRLLEKLEMLKQMNNENAANNNNNEGTSETDALPPAYQPI</sequence>
<dbReference type="Proteomes" id="UP001211907">
    <property type="component" value="Unassembled WGS sequence"/>
</dbReference>
<dbReference type="EMBL" id="JADGJH010001235">
    <property type="protein sequence ID" value="KAJ3116337.1"/>
    <property type="molecule type" value="Genomic_DNA"/>
</dbReference>
<dbReference type="PROSITE" id="PS50105">
    <property type="entry name" value="SAM_DOMAIN"/>
    <property type="match status" value="1"/>
</dbReference>
<dbReference type="Gene3D" id="1.10.150.50">
    <property type="entry name" value="Transcription Factor, Ets-1"/>
    <property type="match status" value="1"/>
</dbReference>